<feature type="transmembrane region" description="Helical" evidence="9">
    <location>
        <begin position="446"/>
        <end position="467"/>
    </location>
</feature>
<reference evidence="12" key="1">
    <citation type="submission" date="2025-08" db="UniProtKB">
        <authorList>
            <consortium name="RefSeq"/>
        </authorList>
    </citation>
    <scope>IDENTIFICATION</scope>
    <source>
        <tissue evidence="12">Muscle</tissue>
    </source>
</reference>
<evidence type="ECO:0000256" key="4">
    <source>
        <dbReference type="ARBA" id="ARBA00023002"/>
    </source>
</evidence>
<comment type="catalytic activity">
    <reaction evidence="7">
        <text>benzylamine + O2 + H2O = benzaldehyde + H2O2 + NH4(+)</text>
        <dbReference type="Rhea" id="RHEA:59424"/>
        <dbReference type="ChEBI" id="CHEBI:15377"/>
        <dbReference type="ChEBI" id="CHEBI:15379"/>
        <dbReference type="ChEBI" id="CHEBI:16240"/>
        <dbReference type="ChEBI" id="CHEBI:17169"/>
        <dbReference type="ChEBI" id="CHEBI:28938"/>
        <dbReference type="ChEBI" id="CHEBI:225238"/>
    </reaction>
    <physiologicalReaction direction="left-to-right" evidence="7">
        <dbReference type="Rhea" id="RHEA:59425"/>
    </physiologicalReaction>
</comment>
<accession>A0ABM1SJR3</accession>
<protein>
    <recommendedName>
        <fullName evidence="9">Amine oxidase</fullName>
        <ecNumber evidence="9">1.4.3.-</ecNumber>
    </recommendedName>
</protein>
<dbReference type="PANTHER" id="PTHR43563:SF1">
    <property type="entry name" value="AMINE OXIDASE [FLAVIN-CONTAINING] B"/>
    <property type="match status" value="1"/>
</dbReference>
<evidence type="ECO:0000259" key="10">
    <source>
        <dbReference type="Pfam" id="PF01593"/>
    </source>
</evidence>
<sequence>MSTKQHQVIVIGAGLSGLCAAKLLDKWDIDVIVLEARERVGGRTLTKRDPSVKYVDLGGSYVGPTQNRLLRLAKEFGVETYKVNEEEDLVFYEKGSQKRFNSVDALPRFWNPLVNLDLNHVWRTIDKMGEEGSSKFTFCFVWNHSSNRTLRIITLVVFMERKFVGGTQQISENIAKRLGDRVLLNKPTVSISQQEDVVIVRTLDGDEYQGKYVILAMSPILQMKIHFNPPLPILRNQLIQRTPMGSVMKCILYYKTPFWREKGYCGSMIINDTDEHPVCFSLDDTKPDGTVPAIVGFVSGDKVRRLASLSPEERKQLIARSYSKVLKSPEALQPIHYEEFNWMGEQYSGGCYTGTCPPGFLTCYGRVLREPIGRMHFAGTETATYWSGYMEGAIEAGERSAREVLNTMGLLSSHLIWQEEPPSDIIPIKPFKASFLERNLPSVQGLLKLIAVSTILEMAAVGAFYYLRFVKK</sequence>
<evidence type="ECO:0000256" key="2">
    <source>
        <dbReference type="ARBA" id="ARBA00004362"/>
    </source>
</evidence>
<feature type="domain" description="Amine oxidase" evidence="10">
    <location>
        <begin position="15"/>
        <end position="115"/>
    </location>
</feature>
<dbReference type="EC" id="1.4.3.-" evidence="9"/>
<comment type="catalytic activity">
    <reaction evidence="8">
        <text>N-acetylputrescine + O2 + H2O = 4-acetamidobutanal + H2O2 + NH4(+)</text>
        <dbReference type="Rhea" id="RHEA:70283"/>
        <dbReference type="ChEBI" id="CHEBI:7386"/>
        <dbReference type="ChEBI" id="CHEBI:15377"/>
        <dbReference type="ChEBI" id="CHEBI:15379"/>
        <dbReference type="ChEBI" id="CHEBI:16240"/>
        <dbReference type="ChEBI" id="CHEBI:28938"/>
        <dbReference type="ChEBI" id="CHEBI:58263"/>
    </reaction>
    <physiologicalReaction direction="left-to-right" evidence="8">
        <dbReference type="Rhea" id="RHEA:70284"/>
    </physiologicalReaction>
</comment>
<keyword evidence="11" id="KW-1185">Reference proteome</keyword>
<dbReference type="InterPro" id="IPR036188">
    <property type="entry name" value="FAD/NAD-bd_sf"/>
</dbReference>
<comment type="function">
    <text evidence="5">Catalyzes the oxidative deamination of primary and some secondary amines such as neurotransmitters, and exogenous amines including the tertiary amine, neurotoxin 1-methyl-4-phenyl-1,2,3,6-tetrahydropyridine (MPTP), with concomitant reduction of oxygen to hydrogen peroxide and participates in the metabolism of neuroactive and vasoactive amines in the central nervous system and peripheral tissues. Preferentially degrades benzylamine and phenylethylamine.</text>
</comment>
<dbReference type="Proteomes" id="UP000694941">
    <property type="component" value="Unplaced"/>
</dbReference>
<keyword evidence="9" id="KW-1133">Transmembrane helix</keyword>
<keyword evidence="9" id="KW-0274">FAD</keyword>
<evidence type="ECO:0000256" key="5">
    <source>
        <dbReference type="ARBA" id="ARBA00045409"/>
    </source>
</evidence>
<comment type="similarity">
    <text evidence="3 9">Belongs to the flavin monoamine oxidase family.</text>
</comment>
<dbReference type="InterPro" id="IPR050703">
    <property type="entry name" value="Flavin_MAO"/>
</dbReference>
<feature type="domain" description="Amine oxidase" evidence="10">
    <location>
        <begin position="130"/>
        <end position="405"/>
    </location>
</feature>
<dbReference type="Gene3D" id="6.10.250.130">
    <property type="match status" value="1"/>
</dbReference>
<keyword evidence="9" id="KW-0472">Membrane</keyword>
<dbReference type="GeneID" id="106461291"/>
<dbReference type="Pfam" id="PF01593">
    <property type="entry name" value="Amino_oxidase"/>
    <property type="match status" value="2"/>
</dbReference>
<evidence type="ECO:0000256" key="6">
    <source>
        <dbReference type="ARBA" id="ARBA00048448"/>
    </source>
</evidence>
<proteinExistence type="inferred from homology"/>
<keyword evidence="4 9" id="KW-0560">Oxidoreductase</keyword>
<evidence type="ECO:0000256" key="8">
    <source>
        <dbReference type="ARBA" id="ARBA00049430"/>
    </source>
</evidence>
<dbReference type="SUPFAM" id="SSF51905">
    <property type="entry name" value="FAD/NAD(P)-binding domain"/>
    <property type="match status" value="1"/>
</dbReference>
<evidence type="ECO:0000313" key="11">
    <source>
        <dbReference type="Proteomes" id="UP000694941"/>
    </source>
</evidence>
<dbReference type="PANTHER" id="PTHR43563">
    <property type="entry name" value="AMINE OXIDASE"/>
    <property type="match status" value="1"/>
</dbReference>
<dbReference type="InterPro" id="IPR002937">
    <property type="entry name" value="Amino_oxidase"/>
</dbReference>
<dbReference type="PRINTS" id="PR00757">
    <property type="entry name" value="AMINEOXDASEF"/>
</dbReference>
<comment type="subcellular location">
    <subcellularLocation>
        <location evidence="2">Mitochondrion outer membrane</location>
        <topology evidence="2">Single-pass type IV membrane protein</topology>
        <orientation evidence="2">Cytoplasmic side</orientation>
    </subcellularLocation>
</comment>
<gene>
    <name evidence="12" type="primary">LOC106461291</name>
</gene>
<dbReference type="InterPro" id="IPR001613">
    <property type="entry name" value="Flavin_amine_oxidase"/>
</dbReference>
<evidence type="ECO:0000256" key="3">
    <source>
        <dbReference type="ARBA" id="ARBA00005995"/>
    </source>
</evidence>
<keyword evidence="9" id="KW-0812">Transmembrane</keyword>
<organism evidence="11 12">
    <name type="scientific">Limulus polyphemus</name>
    <name type="common">Atlantic horseshoe crab</name>
    <dbReference type="NCBI Taxonomy" id="6850"/>
    <lineage>
        <taxon>Eukaryota</taxon>
        <taxon>Metazoa</taxon>
        <taxon>Ecdysozoa</taxon>
        <taxon>Arthropoda</taxon>
        <taxon>Chelicerata</taxon>
        <taxon>Merostomata</taxon>
        <taxon>Xiphosura</taxon>
        <taxon>Limulidae</taxon>
        <taxon>Limulus</taxon>
    </lineage>
</organism>
<evidence type="ECO:0000256" key="1">
    <source>
        <dbReference type="ARBA" id="ARBA00001974"/>
    </source>
</evidence>
<name>A0ABM1SJR3_LIMPO</name>
<dbReference type="Gene3D" id="3.50.50.60">
    <property type="entry name" value="FAD/NAD(P)-binding domain"/>
    <property type="match status" value="2"/>
</dbReference>
<evidence type="ECO:0000256" key="9">
    <source>
        <dbReference type="RuleBase" id="RU362067"/>
    </source>
</evidence>
<evidence type="ECO:0000313" key="12">
    <source>
        <dbReference type="RefSeq" id="XP_022243869.1"/>
    </source>
</evidence>
<dbReference type="SUPFAM" id="SSF54373">
    <property type="entry name" value="FAD-linked reductases, C-terminal domain"/>
    <property type="match status" value="1"/>
</dbReference>
<comment type="cofactor">
    <cofactor evidence="1 9">
        <name>FAD</name>
        <dbReference type="ChEBI" id="CHEBI:57692"/>
    </cofactor>
</comment>
<comment type="catalytic activity">
    <reaction evidence="6">
        <text>a secondary aliphatic amine + O2 + H2O = a primary amine + an aldehyde + H2O2</text>
        <dbReference type="Rhea" id="RHEA:26414"/>
        <dbReference type="ChEBI" id="CHEBI:15377"/>
        <dbReference type="ChEBI" id="CHEBI:15379"/>
        <dbReference type="ChEBI" id="CHEBI:16240"/>
        <dbReference type="ChEBI" id="CHEBI:17478"/>
        <dbReference type="ChEBI" id="CHEBI:58855"/>
        <dbReference type="ChEBI" id="CHEBI:65296"/>
        <dbReference type="EC" id="1.4.3.4"/>
    </reaction>
</comment>
<dbReference type="RefSeq" id="XP_022243869.1">
    <property type="nucleotide sequence ID" value="XM_022388161.1"/>
</dbReference>
<keyword evidence="9" id="KW-0285">Flavoprotein</keyword>
<evidence type="ECO:0000256" key="7">
    <source>
        <dbReference type="ARBA" id="ARBA00049354"/>
    </source>
</evidence>